<organism evidence="2 3">
    <name type="scientific">Ascobolus immersus RN42</name>
    <dbReference type="NCBI Taxonomy" id="1160509"/>
    <lineage>
        <taxon>Eukaryota</taxon>
        <taxon>Fungi</taxon>
        <taxon>Dikarya</taxon>
        <taxon>Ascomycota</taxon>
        <taxon>Pezizomycotina</taxon>
        <taxon>Pezizomycetes</taxon>
        <taxon>Pezizales</taxon>
        <taxon>Ascobolaceae</taxon>
        <taxon>Ascobolus</taxon>
    </lineage>
</organism>
<feature type="region of interest" description="Disordered" evidence="1">
    <location>
        <begin position="95"/>
        <end position="119"/>
    </location>
</feature>
<dbReference type="Proteomes" id="UP000275078">
    <property type="component" value="Unassembled WGS sequence"/>
</dbReference>
<proteinExistence type="predicted"/>
<accession>A0A3N4HZY6</accession>
<reference evidence="2 3" key="1">
    <citation type="journal article" date="2018" name="Nat. Ecol. Evol.">
        <title>Pezizomycetes genomes reveal the molecular basis of ectomycorrhizal truffle lifestyle.</title>
        <authorList>
            <person name="Murat C."/>
            <person name="Payen T."/>
            <person name="Noel B."/>
            <person name="Kuo A."/>
            <person name="Morin E."/>
            <person name="Chen J."/>
            <person name="Kohler A."/>
            <person name="Krizsan K."/>
            <person name="Balestrini R."/>
            <person name="Da Silva C."/>
            <person name="Montanini B."/>
            <person name="Hainaut M."/>
            <person name="Levati E."/>
            <person name="Barry K.W."/>
            <person name="Belfiori B."/>
            <person name="Cichocki N."/>
            <person name="Clum A."/>
            <person name="Dockter R.B."/>
            <person name="Fauchery L."/>
            <person name="Guy J."/>
            <person name="Iotti M."/>
            <person name="Le Tacon F."/>
            <person name="Lindquist E.A."/>
            <person name="Lipzen A."/>
            <person name="Malagnac F."/>
            <person name="Mello A."/>
            <person name="Molinier V."/>
            <person name="Miyauchi S."/>
            <person name="Poulain J."/>
            <person name="Riccioni C."/>
            <person name="Rubini A."/>
            <person name="Sitrit Y."/>
            <person name="Splivallo R."/>
            <person name="Traeger S."/>
            <person name="Wang M."/>
            <person name="Zifcakova L."/>
            <person name="Wipf D."/>
            <person name="Zambonelli A."/>
            <person name="Paolocci F."/>
            <person name="Nowrousian M."/>
            <person name="Ottonello S."/>
            <person name="Baldrian P."/>
            <person name="Spatafora J.W."/>
            <person name="Henrissat B."/>
            <person name="Nagy L.G."/>
            <person name="Aury J.M."/>
            <person name="Wincker P."/>
            <person name="Grigoriev I.V."/>
            <person name="Bonfante P."/>
            <person name="Martin F.M."/>
        </authorList>
    </citation>
    <scope>NUCLEOTIDE SEQUENCE [LARGE SCALE GENOMIC DNA]</scope>
    <source>
        <strain evidence="2 3">RN42</strain>
    </source>
</reference>
<evidence type="ECO:0000313" key="3">
    <source>
        <dbReference type="Proteomes" id="UP000275078"/>
    </source>
</evidence>
<protein>
    <submittedName>
        <fullName evidence="2">Uncharacterized protein</fullName>
    </submittedName>
</protein>
<keyword evidence="3" id="KW-1185">Reference proteome</keyword>
<dbReference type="EMBL" id="ML119708">
    <property type="protein sequence ID" value="RPA78696.1"/>
    <property type="molecule type" value="Genomic_DNA"/>
</dbReference>
<sequence length="119" mass="13009">MPFGKPGLKPLRVRYRRTHSGSLLWIITATSVSTSAHSNVKTPQRVDIETVESVKDTTTSRCSQIRDEVTRICHSSQPKGLATFETKFKGQGMCSGPAEDALGLDPAEESRVSSEGQPY</sequence>
<gene>
    <name evidence="2" type="ORF">BJ508DRAFT_378172</name>
</gene>
<dbReference type="AlphaFoldDB" id="A0A3N4HZY6"/>
<evidence type="ECO:0000313" key="2">
    <source>
        <dbReference type="EMBL" id="RPA78696.1"/>
    </source>
</evidence>
<evidence type="ECO:0000256" key="1">
    <source>
        <dbReference type="SAM" id="MobiDB-lite"/>
    </source>
</evidence>
<name>A0A3N4HZY6_ASCIM</name>